<dbReference type="CDD" id="cd00067">
    <property type="entry name" value="GAL4"/>
    <property type="match status" value="1"/>
</dbReference>
<sequence length="743" mass="83693">MKSAFQTFRVSKPPQRNGRRAQSQSTTTPEQLDSESTTPEDSETFVRYPTQSACERCRRLKKRCTRTAEGACSLCVAAWVPCSFPKSVQQVHEREKALQERISWLSRFVNEVRQSSAVPVELIETGHELTTTLSVIQSPVTTEQVPAVRDHPWSENTHGQGSSINVGETERNTTPPCLLDKATASRLVDAYFRHVHRAYPFLDREQAIQSLDSCFLSATGDTVLLEIARLPTRLAVVMAIGRTTLQRVNEIGNASVPFFDIPEKEIIHECLCKSDLASVEILTLLALYSLFEANRIPPGSITGILTRKVISMGLIRDSGSSYEMSQVELERRRRLFWSVYILDRMISVSYGLPPSINDEDIAVPLPSITVEEYASPDRYFYAMTLQVNRHVVSLRRLEGEILQSIHLSSSQRLAAIDPSMSTSYYEDTRRKIDDWYTQGCLMSSSAMNDNDHLPFRNTITWHNVRYQNLYVLLYSPSRFSVARSVEEIEELQSAASKYVQSSLILQQQNHLPFNWITLCRFLMMGATFFYCYVWRLNHVTSTESVHIQSKHNTQASILSSASPRSTSGGKSSLYEIANDMALCATIMESFSEDWRAAKRAAAVFRRFVDYVAAQQSTPFVESGTRADQGLESLSRHYDPVLDAVMAASVLDVSLDDEQLISLQTIRKQIEELIKDTLGETTIYAYAVREFESTAGLVKNGVGPRMFPSETYSRASIEFPNPNVAADRSSLWLDIMDDLGLGVL</sequence>
<dbReference type="GeneID" id="31006246"/>
<dbReference type="GO" id="GO:0006351">
    <property type="term" value="P:DNA-templated transcription"/>
    <property type="evidence" value="ECO:0007669"/>
    <property type="project" value="InterPro"/>
</dbReference>
<dbReference type="SUPFAM" id="SSF57701">
    <property type="entry name" value="Zn2/Cys6 DNA-binding domain"/>
    <property type="match status" value="1"/>
</dbReference>
<name>A0A225AAQ4_TALAT</name>
<keyword evidence="4" id="KW-0805">Transcription regulation</keyword>
<accession>A0A225AAQ4</accession>
<dbReference type="GO" id="GO:0005634">
    <property type="term" value="C:nucleus"/>
    <property type="evidence" value="ECO:0007669"/>
    <property type="project" value="UniProtKB-SubCell"/>
</dbReference>
<dbReference type="GO" id="GO:0008270">
    <property type="term" value="F:zinc ion binding"/>
    <property type="evidence" value="ECO:0007669"/>
    <property type="project" value="InterPro"/>
</dbReference>
<keyword evidence="5" id="KW-0238">DNA-binding</keyword>
<evidence type="ECO:0000256" key="2">
    <source>
        <dbReference type="ARBA" id="ARBA00022723"/>
    </source>
</evidence>
<dbReference type="RefSeq" id="XP_020118192.1">
    <property type="nucleotide sequence ID" value="XM_020268774.1"/>
</dbReference>
<keyword evidence="7" id="KW-0539">Nucleus</keyword>
<evidence type="ECO:0000256" key="6">
    <source>
        <dbReference type="ARBA" id="ARBA00023163"/>
    </source>
</evidence>
<comment type="caution">
    <text evidence="10">The sequence shown here is derived from an EMBL/GenBank/DDBJ whole genome shotgun (WGS) entry which is preliminary data.</text>
</comment>
<dbReference type="InterPro" id="IPR036864">
    <property type="entry name" value="Zn2-C6_fun-type_DNA-bd_sf"/>
</dbReference>
<dbReference type="Gene3D" id="4.10.240.10">
    <property type="entry name" value="Zn(2)-C6 fungal-type DNA-binding domain"/>
    <property type="match status" value="1"/>
</dbReference>
<dbReference type="GO" id="GO:0043565">
    <property type="term" value="F:sequence-specific DNA binding"/>
    <property type="evidence" value="ECO:0007669"/>
    <property type="project" value="TreeGrafter"/>
</dbReference>
<evidence type="ECO:0000313" key="11">
    <source>
        <dbReference type="Proteomes" id="UP000214365"/>
    </source>
</evidence>
<dbReference type="PROSITE" id="PS50048">
    <property type="entry name" value="ZN2_CY6_FUNGAL_2"/>
    <property type="match status" value="1"/>
</dbReference>
<dbReference type="STRING" id="1441469.A0A225AAQ4"/>
<evidence type="ECO:0000256" key="5">
    <source>
        <dbReference type="ARBA" id="ARBA00023125"/>
    </source>
</evidence>
<dbReference type="PANTHER" id="PTHR47782:SF7">
    <property type="entry name" value="PROTEIN STB5"/>
    <property type="match status" value="1"/>
</dbReference>
<evidence type="ECO:0000256" key="8">
    <source>
        <dbReference type="SAM" id="MobiDB-lite"/>
    </source>
</evidence>
<dbReference type="InterPro" id="IPR007219">
    <property type="entry name" value="XnlR_reg_dom"/>
</dbReference>
<dbReference type="AlphaFoldDB" id="A0A225AAQ4"/>
<dbReference type="InterPro" id="IPR052202">
    <property type="entry name" value="Yeast_MetPath_Reg"/>
</dbReference>
<feature type="compositionally biased region" description="Polar residues" evidence="8">
    <location>
        <begin position="154"/>
        <end position="166"/>
    </location>
</feature>
<proteinExistence type="predicted"/>
<dbReference type="Pfam" id="PF04082">
    <property type="entry name" value="Fungal_trans"/>
    <property type="match status" value="1"/>
</dbReference>
<dbReference type="GO" id="GO:0045944">
    <property type="term" value="P:positive regulation of transcription by RNA polymerase II"/>
    <property type="evidence" value="ECO:0007669"/>
    <property type="project" value="TreeGrafter"/>
</dbReference>
<feature type="region of interest" description="Disordered" evidence="8">
    <location>
        <begin position="151"/>
        <end position="171"/>
    </location>
</feature>
<dbReference type="GO" id="GO:0000981">
    <property type="term" value="F:DNA-binding transcription factor activity, RNA polymerase II-specific"/>
    <property type="evidence" value="ECO:0007669"/>
    <property type="project" value="InterPro"/>
</dbReference>
<feature type="compositionally biased region" description="Polar residues" evidence="8">
    <location>
        <begin position="20"/>
        <end position="37"/>
    </location>
</feature>
<protein>
    <recommendedName>
        <fullName evidence="9">Zn(2)-C6 fungal-type domain-containing protein</fullName>
    </recommendedName>
</protein>
<gene>
    <name evidence="10" type="ORF">UA08_06491</name>
</gene>
<keyword evidence="3" id="KW-0862">Zinc</keyword>
<dbReference type="CDD" id="cd12148">
    <property type="entry name" value="fungal_TF_MHR"/>
    <property type="match status" value="1"/>
</dbReference>
<evidence type="ECO:0000313" key="10">
    <source>
        <dbReference type="EMBL" id="OKL58071.1"/>
    </source>
</evidence>
<feature type="domain" description="Zn(2)-C6 fungal-type" evidence="9">
    <location>
        <begin position="53"/>
        <end position="84"/>
    </location>
</feature>
<evidence type="ECO:0000256" key="4">
    <source>
        <dbReference type="ARBA" id="ARBA00023015"/>
    </source>
</evidence>
<keyword evidence="2" id="KW-0479">Metal-binding</keyword>
<dbReference type="Proteomes" id="UP000214365">
    <property type="component" value="Unassembled WGS sequence"/>
</dbReference>
<dbReference type="Pfam" id="PF00172">
    <property type="entry name" value="Zn_clus"/>
    <property type="match status" value="1"/>
</dbReference>
<feature type="region of interest" description="Disordered" evidence="8">
    <location>
        <begin position="1"/>
        <end position="44"/>
    </location>
</feature>
<dbReference type="InterPro" id="IPR001138">
    <property type="entry name" value="Zn2Cys6_DnaBD"/>
</dbReference>
<evidence type="ECO:0000256" key="1">
    <source>
        <dbReference type="ARBA" id="ARBA00004123"/>
    </source>
</evidence>
<evidence type="ECO:0000256" key="7">
    <source>
        <dbReference type="ARBA" id="ARBA00023242"/>
    </source>
</evidence>
<reference evidence="10 11" key="1">
    <citation type="submission" date="2015-06" db="EMBL/GenBank/DDBJ databases">
        <title>Talaromyces atroroseus IBT 11181 draft genome.</title>
        <authorList>
            <person name="Rasmussen K.B."/>
            <person name="Rasmussen S."/>
            <person name="Petersen B."/>
            <person name="Sicheritz-Ponten T."/>
            <person name="Mortensen U.H."/>
            <person name="Thrane U."/>
        </authorList>
    </citation>
    <scope>NUCLEOTIDE SEQUENCE [LARGE SCALE GENOMIC DNA]</scope>
    <source>
        <strain evidence="10 11">IBT 11181</strain>
    </source>
</reference>
<dbReference type="PANTHER" id="PTHR47782">
    <property type="entry name" value="ZN(II)2CYS6 TRANSCRIPTION FACTOR (EUROFUNG)-RELATED"/>
    <property type="match status" value="1"/>
</dbReference>
<evidence type="ECO:0000256" key="3">
    <source>
        <dbReference type="ARBA" id="ARBA00022833"/>
    </source>
</evidence>
<dbReference type="SMART" id="SM00906">
    <property type="entry name" value="Fungal_trans"/>
    <property type="match status" value="1"/>
</dbReference>
<dbReference type="PROSITE" id="PS00463">
    <property type="entry name" value="ZN2_CY6_FUNGAL_1"/>
    <property type="match status" value="1"/>
</dbReference>
<dbReference type="EMBL" id="LFMY01000010">
    <property type="protein sequence ID" value="OKL58071.1"/>
    <property type="molecule type" value="Genomic_DNA"/>
</dbReference>
<keyword evidence="11" id="KW-1185">Reference proteome</keyword>
<dbReference type="OrthoDB" id="25921at2759"/>
<evidence type="ECO:0000259" key="9">
    <source>
        <dbReference type="PROSITE" id="PS50048"/>
    </source>
</evidence>
<keyword evidence="6" id="KW-0804">Transcription</keyword>
<organism evidence="10 11">
    <name type="scientific">Talaromyces atroroseus</name>
    <dbReference type="NCBI Taxonomy" id="1441469"/>
    <lineage>
        <taxon>Eukaryota</taxon>
        <taxon>Fungi</taxon>
        <taxon>Dikarya</taxon>
        <taxon>Ascomycota</taxon>
        <taxon>Pezizomycotina</taxon>
        <taxon>Eurotiomycetes</taxon>
        <taxon>Eurotiomycetidae</taxon>
        <taxon>Eurotiales</taxon>
        <taxon>Trichocomaceae</taxon>
        <taxon>Talaromyces</taxon>
        <taxon>Talaromyces sect. Trachyspermi</taxon>
    </lineage>
</organism>
<comment type="subcellular location">
    <subcellularLocation>
        <location evidence="1">Nucleus</location>
    </subcellularLocation>
</comment>